<dbReference type="EMBL" id="JAGEUA010000002">
    <property type="protein sequence ID" value="KAL1005098.1"/>
    <property type="molecule type" value="Genomic_DNA"/>
</dbReference>
<dbReference type="Proteomes" id="UP001557470">
    <property type="component" value="Unassembled WGS sequence"/>
</dbReference>
<name>A0ABD0X7Y0_UMBPY</name>
<reference evidence="1 2" key="1">
    <citation type="submission" date="2024-06" db="EMBL/GenBank/DDBJ databases">
        <authorList>
            <person name="Pan Q."/>
            <person name="Wen M."/>
            <person name="Jouanno E."/>
            <person name="Zahm M."/>
            <person name="Klopp C."/>
            <person name="Cabau C."/>
            <person name="Louis A."/>
            <person name="Berthelot C."/>
            <person name="Parey E."/>
            <person name="Roest Crollius H."/>
            <person name="Montfort J."/>
            <person name="Robinson-Rechavi M."/>
            <person name="Bouchez O."/>
            <person name="Lampietro C."/>
            <person name="Lopez Roques C."/>
            <person name="Donnadieu C."/>
            <person name="Postlethwait J."/>
            <person name="Bobe J."/>
            <person name="Verreycken H."/>
            <person name="Guiguen Y."/>
        </authorList>
    </citation>
    <scope>NUCLEOTIDE SEQUENCE [LARGE SCALE GENOMIC DNA]</scope>
    <source>
        <strain evidence="1">Up_M1</strain>
        <tissue evidence="1">Testis</tissue>
    </source>
</reference>
<proteinExistence type="predicted"/>
<gene>
    <name evidence="1" type="ORF">UPYG_G00054490</name>
</gene>
<sequence>MIVIFLIIAYRREYNKKTGVSSANMVNADTGINRESDAGCTTTTSPSHSLHYASVNFQMDAGFPNEATTAVNEEGTSSSDYTTVNVGQSNTYSTVNNPCSFSDASSISLVNKP</sequence>
<dbReference type="AlphaFoldDB" id="A0ABD0X7Y0"/>
<organism evidence="1 2">
    <name type="scientific">Umbra pygmaea</name>
    <name type="common">Eastern mudminnow</name>
    <dbReference type="NCBI Taxonomy" id="75934"/>
    <lineage>
        <taxon>Eukaryota</taxon>
        <taxon>Metazoa</taxon>
        <taxon>Chordata</taxon>
        <taxon>Craniata</taxon>
        <taxon>Vertebrata</taxon>
        <taxon>Euteleostomi</taxon>
        <taxon>Actinopterygii</taxon>
        <taxon>Neopterygii</taxon>
        <taxon>Teleostei</taxon>
        <taxon>Protacanthopterygii</taxon>
        <taxon>Esociformes</taxon>
        <taxon>Umbridae</taxon>
        <taxon>Umbra</taxon>
    </lineage>
</organism>
<keyword evidence="2" id="KW-1185">Reference proteome</keyword>
<accession>A0ABD0X7Y0</accession>
<evidence type="ECO:0000313" key="2">
    <source>
        <dbReference type="Proteomes" id="UP001557470"/>
    </source>
</evidence>
<comment type="caution">
    <text evidence="1">The sequence shown here is derived from an EMBL/GenBank/DDBJ whole genome shotgun (WGS) entry which is preliminary data.</text>
</comment>
<protein>
    <submittedName>
        <fullName evidence="1">Uncharacterized protein</fullName>
    </submittedName>
</protein>
<evidence type="ECO:0000313" key="1">
    <source>
        <dbReference type="EMBL" id="KAL1005098.1"/>
    </source>
</evidence>